<evidence type="ECO:0000256" key="2">
    <source>
        <dbReference type="RuleBase" id="RU369043"/>
    </source>
</evidence>
<dbReference type="InterPro" id="IPR045865">
    <property type="entry name" value="ACT-like_dom_sf"/>
</dbReference>
<keyword evidence="1 2" id="KW-0677">Repeat</keyword>
<dbReference type="Pfam" id="PF01842">
    <property type="entry name" value="ACT"/>
    <property type="match status" value="3"/>
</dbReference>
<dbReference type="InterPro" id="IPR040217">
    <property type="entry name" value="ACR1-12"/>
</dbReference>
<dbReference type="AlphaFoldDB" id="A0A835LRV0"/>
<dbReference type="Gene3D" id="3.30.70.260">
    <property type="match status" value="2"/>
</dbReference>
<dbReference type="EMBL" id="JADFTS010000005">
    <property type="protein sequence ID" value="KAF9605200.1"/>
    <property type="molecule type" value="Genomic_DNA"/>
</dbReference>
<dbReference type="PANTHER" id="PTHR31096:SF55">
    <property type="entry name" value="ACT DOMAIN-CONTAINING PROTEIN ACR6"/>
    <property type="match status" value="1"/>
</dbReference>
<dbReference type="SUPFAM" id="SSF55021">
    <property type="entry name" value="ACT-like"/>
    <property type="match status" value="3"/>
</dbReference>
<sequence>MTWLKLDPSSWLTSATPISVTRFATRVVIDNNTCEYATVIQVDSVNKHGILLEVVQVLTDLNLIIIKAYISSDGGWFMDVFKVTDIDGKKIRDEEVMNCIKMSLETYACLLPSLRSSVGVMPSKEHTSIELIGTDRPGLLSEVCAVLADLHCNVVNAEIWTHNARAAAVVHVTEESTGCAIEDSKRLSSIRELLRYVLKGNNDLTTAKMVISPPGVLHKERRLHQMMFADRDYEMVGRAGIEKPEDNSSRPEVVLLDCVEKDYTVVTLRSKDRPKLFFDTIFTLTDLQYVVFHGTVHTGRMVAYQEYYIRHVDGLPISSEAERQRVAQCLEAAIQRRASEGLELELCTEDRIGLLSDITRIFRENSLSIRRAEISTKAGKAIDTFHVTDVSGNAVEPKTVDSICRQIGQTILKVKRNSSFTPKSQQETASGFLFGNLFKPRRSIRTYT</sequence>
<dbReference type="PROSITE" id="PS51671">
    <property type="entry name" value="ACT"/>
    <property type="match status" value="3"/>
</dbReference>
<proteinExistence type="predicted"/>
<keyword evidence="5" id="KW-1185">Reference proteome</keyword>
<feature type="domain" description="ACT" evidence="3">
    <location>
        <begin position="128"/>
        <end position="212"/>
    </location>
</feature>
<reference evidence="4 5" key="1">
    <citation type="submission" date="2020-10" db="EMBL/GenBank/DDBJ databases">
        <title>The Coptis chinensis genome and diversification of protoberbering-type alkaloids.</title>
        <authorList>
            <person name="Wang B."/>
            <person name="Shu S."/>
            <person name="Song C."/>
            <person name="Liu Y."/>
        </authorList>
    </citation>
    <scope>NUCLEOTIDE SEQUENCE [LARGE SCALE GENOMIC DNA]</scope>
    <source>
        <strain evidence="4">HL-2020</strain>
        <tissue evidence="4">Leaf</tissue>
    </source>
</reference>
<dbReference type="PANTHER" id="PTHR31096">
    <property type="entry name" value="ACT DOMAIN-CONTAINING PROTEIN ACR4-RELATED"/>
    <property type="match status" value="1"/>
</dbReference>
<comment type="caution">
    <text evidence="4">The sequence shown here is derived from an EMBL/GenBank/DDBJ whole genome shotgun (WGS) entry which is preliminary data.</text>
</comment>
<evidence type="ECO:0000313" key="5">
    <source>
        <dbReference type="Proteomes" id="UP000631114"/>
    </source>
</evidence>
<name>A0A835LRV0_9MAGN</name>
<dbReference type="GO" id="GO:0016597">
    <property type="term" value="F:amino acid binding"/>
    <property type="evidence" value="ECO:0007669"/>
    <property type="project" value="UniProtKB-UniRule"/>
</dbReference>
<feature type="domain" description="ACT" evidence="3">
    <location>
        <begin position="343"/>
        <end position="419"/>
    </location>
</feature>
<comment type="function">
    <text evidence="2">Binds amino acids.</text>
</comment>
<dbReference type="CDD" id="cd04925">
    <property type="entry name" value="ACT_ACR_2"/>
    <property type="match status" value="1"/>
</dbReference>
<evidence type="ECO:0000259" key="3">
    <source>
        <dbReference type="PROSITE" id="PS51671"/>
    </source>
</evidence>
<evidence type="ECO:0000256" key="1">
    <source>
        <dbReference type="ARBA" id="ARBA00022737"/>
    </source>
</evidence>
<dbReference type="InterPro" id="IPR002912">
    <property type="entry name" value="ACT_dom"/>
</dbReference>
<feature type="domain" description="ACT" evidence="3">
    <location>
        <begin position="39"/>
        <end position="118"/>
    </location>
</feature>
<organism evidence="4 5">
    <name type="scientific">Coptis chinensis</name>
    <dbReference type="NCBI Taxonomy" id="261450"/>
    <lineage>
        <taxon>Eukaryota</taxon>
        <taxon>Viridiplantae</taxon>
        <taxon>Streptophyta</taxon>
        <taxon>Embryophyta</taxon>
        <taxon>Tracheophyta</taxon>
        <taxon>Spermatophyta</taxon>
        <taxon>Magnoliopsida</taxon>
        <taxon>Ranunculales</taxon>
        <taxon>Ranunculaceae</taxon>
        <taxon>Coptidoideae</taxon>
        <taxon>Coptis</taxon>
    </lineage>
</organism>
<accession>A0A835LRV0</accession>
<dbReference type="OrthoDB" id="2019938at2759"/>
<dbReference type="CDD" id="cd04897">
    <property type="entry name" value="ACT_ACR_3"/>
    <property type="match status" value="1"/>
</dbReference>
<evidence type="ECO:0000313" key="4">
    <source>
        <dbReference type="EMBL" id="KAF9605200.1"/>
    </source>
</evidence>
<gene>
    <name evidence="4" type="ORF">IFM89_014313</name>
</gene>
<dbReference type="Proteomes" id="UP000631114">
    <property type="component" value="Unassembled WGS sequence"/>
</dbReference>
<protein>
    <recommendedName>
        <fullName evidence="2">ACT domain-containing protein ACR</fullName>
    </recommendedName>
    <alternativeName>
        <fullName evidence="2">Protein ACT DOMAIN REPEATS</fullName>
    </alternativeName>
</protein>